<evidence type="ECO:0000313" key="3">
    <source>
        <dbReference type="Proteomes" id="UP000799772"/>
    </source>
</evidence>
<protein>
    <submittedName>
        <fullName evidence="2">Uncharacterized protein</fullName>
    </submittedName>
</protein>
<organism evidence="2 3">
    <name type="scientific">Rhizodiscina lignyota</name>
    <dbReference type="NCBI Taxonomy" id="1504668"/>
    <lineage>
        <taxon>Eukaryota</taxon>
        <taxon>Fungi</taxon>
        <taxon>Dikarya</taxon>
        <taxon>Ascomycota</taxon>
        <taxon>Pezizomycotina</taxon>
        <taxon>Dothideomycetes</taxon>
        <taxon>Pleosporomycetidae</taxon>
        <taxon>Aulographales</taxon>
        <taxon>Rhizodiscinaceae</taxon>
        <taxon>Rhizodiscina</taxon>
    </lineage>
</organism>
<reference evidence="2" key="1">
    <citation type="journal article" date="2020" name="Stud. Mycol.">
        <title>101 Dothideomycetes genomes: a test case for predicting lifestyles and emergence of pathogens.</title>
        <authorList>
            <person name="Haridas S."/>
            <person name="Albert R."/>
            <person name="Binder M."/>
            <person name="Bloem J."/>
            <person name="Labutti K."/>
            <person name="Salamov A."/>
            <person name="Andreopoulos B."/>
            <person name="Baker S."/>
            <person name="Barry K."/>
            <person name="Bills G."/>
            <person name="Bluhm B."/>
            <person name="Cannon C."/>
            <person name="Castanera R."/>
            <person name="Culley D."/>
            <person name="Daum C."/>
            <person name="Ezra D."/>
            <person name="Gonzalez J."/>
            <person name="Henrissat B."/>
            <person name="Kuo A."/>
            <person name="Liang C."/>
            <person name="Lipzen A."/>
            <person name="Lutzoni F."/>
            <person name="Magnuson J."/>
            <person name="Mondo S."/>
            <person name="Nolan M."/>
            <person name="Ohm R."/>
            <person name="Pangilinan J."/>
            <person name="Park H.-J."/>
            <person name="Ramirez L."/>
            <person name="Alfaro M."/>
            <person name="Sun H."/>
            <person name="Tritt A."/>
            <person name="Yoshinaga Y."/>
            <person name="Zwiers L.-H."/>
            <person name="Turgeon B."/>
            <person name="Goodwin S."/>
            <person name="Spatafora J."/>
            <person name="Crous P."/>
            <person name="Grigoriev I."/>
        </authorList>
    </citation>
    <scope>NUCLEOTIDE SEQUENCE</scope>
    <source>
        <strain evidence="2">CBS 133067</strain>
    </source>
</reference>
<gene>
    <name evidence="2" type="ORF">NA57DRAFT_52603</name>
</gene>
<dbReference type="AlphaFoldDB" id="A0A9P4IRA6"/>
<accession>A0A9P4IRA6</accession>
<keyword evidence="1" id="KW-0812">Transmembrane</keyword>
<dbReference type="EMBL" id="ML978122">
    <property type="protein sequence ID" value="KAF2103067.1"/>
    <property type="molecule type" value="Genomic_DNA"/>
</dbReference>
<keyword evidence="1" id="KW-0472">Membrane</keyword>
<sequence length="255" mass="28820">MTADTYTSTRAKWRDDARCTRCWLVAPRLHAGQRWLAFCGVVVDRRGLALCWRTQRCVQAGKMLIEAEWSPISWEQSRRARICNGWCTLGPVRSTSTKELRVVILSSFALIFLLFLLHPLPSKRLDLSKDTATPRPPPSRAVPQPRPQLRLFNHLLAPLPPHPPPALAQSSPSSNTALSPPQCVHTLDRCFTLDSPAPRYASTRPSTAFHNIITGTQLRKLLLDHQICGIFRQQHTARISACPYYGDSDNRRRVN</sequence>
<evidence type="ECO:0000313" key="2">
    <source>
        <dbReference type="EMBL" id="KAF2103067.1"/>
    </source>
</evidence>
<comment type="caution">
    <text evidence="2">The sequence shown here is derived from an EMBL/GenBank/DDBJ whole genome shotgun (WGS) entry which is preliminary data.</text>
</comment>
<keyword evidence="3" id="KW-1185">Reference proteome</keyword>
<feature type="transmembrane region" description="Helical" evidence="1">
    <location>
        <begin position="102"/>
        <end position="120"/>
    </location>
</feature>
<proteinExistence type="predicted"/>
<dbReference type="Proteomes" id="UP000799772">
    <property type="component" value="Unassembled WGS sequence"/>
</dbReference>
<evidence type="ECO:0000256" key="1">
    <source>
        <dbReference type="SAM" id="Phobius"/>
    </source>
</evidence>
<keyword evidence="1" id="KW-1133">Transmembrane helix</keyword>
<name>A0A9P4IRA6_9PEZI</name>